<reference evidence="9 10" key="1">
    <citation type="submission" date="2024-08" db="EMBL/GenBank/DDBJ databases">
        <authorList>
            <person name="Lu H."/>
        </authorList>
    </citation>
    <scope>NUCLEOTIDE SEQUENCE [LARGE SCALE GENOMIC DNA]</scope>
    <source>
        <strain evidence="9 10">DXS20W</strain>
    </source>
</reference>
<dbReference type="InterPro" id="IPR003838">
    <property type="entry name" value="ABC3_permease_C"/>
</dbReference>
<evidence type="ECO:0000256" key="1">
    <source>
        <dbReference type="ARBA" id="ARBA00004651"/>
    </source>
</evidence>
<evidence type="ECO:0000313" key="9">
    <source>
        <dbReference type="EMBL" id="MFG6460158.1"/>
    </source>
</evidence>
<protein>
    <submittedName>
        <fullName evidence="9">ABC transporter permease</fullName>
    </submittedName>
</protein>
<sequence>MFLHYLELAARSARASKGLTALMVLALALGIGACMTTLTVYHVLSGDPIPAKSARLFNVQLDAGDLVGWKAGEEPTFDLTRFDAVALLRDRKGKRQAMMSGSNTAVGVQDAQVKPIFSSTRYATSDFFAMFDAPWQYGAGWTAADDEAEARVAVLSAALNEKLFGGANSVGREVVVRGQALRVIGVLKPWQVQPHFYDMTLGSYAETEDLFLPFATAITLGVGHWGNMDCWGNGPSGGNALDLKATCSWVQYWVELDKPEDATAYRDYLVAYSEAQRSAGRFKRPTNVRLRNVMDWLDARKVLPADVRLQAWLAFGFLLVCIVNMVGLLLAKTLRRAGEIGVRRALGATRGAIFAQFVVEAGLLGLVGAVLGLLFANAGLWLVRQSPNDYARLAELDAPMLALTLGLAIFASLCAGLLPAWRAALVTPAVQLKVQ</sequence>
<feature type="transmembrane region" description="Helical" evidence="6">
    <location>
        <begin position="352"/>
        <end position="380"/>
    </location>
</feature>
<comment type="subcellular location">
    <subcellularLocation>
        <location evidence="1">Cell membrane</location>
        <topology evidence="1">Multi-pass membrane protein</topology>
    </subcellularLocation>
</comment>
<evidence type="ECO:0000256" key="4">
    <source>
        <dbReference type="ARBA" id="ARBA00022989"/>
    </source>
</evidence>
<feature type="transmembrane region" description="Helical" evidence="6">
    <location>
        <begin position="400"/>
        <end position="421"/>
    </location>
</feature>
<evidence type="ECO:0000256" key="2">
    <source>
        <dbReference type="ARBA" id="ARBA00022475"/>
    </source>
</evidence>
<dbReference type="EMBL" id="JBIGHX010000001">
    <property type="protein sequence ID" value="MFG6460158.1"/>
    <property type="molecule type" value="Genomic_DNA"/>
</dbReference>
<keyword evidence="5 6" id="KW-0472">Membrane</keyword>
<gene>
    <name evidence="9" type="ORF">ACG04Q_01160</name>
</gene>
<proteinExistence type="predicted"/>
<accession>A0ABW7GDY6</accession>
<evidence type="ECO:0000256" key="5">
    <source>
        <dbReference type="ARBA" id="ARBA00023136"/>
    </source>
</evidence>
<dbReference type="PANTHER" id="PTHR30572">
    <property type="entry name" value="MEMBRANE COMPONENT OF TRANSPORTER-RELATED"/>
    <property type="match status" value="1"/>
</dbReference>
<dbReference type="InterPro" id="IPR025857">
    <property type="entry name" value="MacB_PCD"/>
</dbReference>
<dbReference type="PANTHER" id="PTHR30572:SF18">
    <property type="entry name" value="ABC-TYPE MACROLIDE FAMILY EXPORT SYSTEM PERMEASE COMPONENT 2"/>
    <property type="match status" value="1"/>
</dbReference>
<dbReference type="Proteomes" id="UP001606302">
    <property type="component" value="Unassembled WGS sequence"/>
</dbReference>
<dbReference type="Pfam" id="PF02687">
    <property type="entry name" value="FtsX"/>
    <property type="match status" value="1"/>
</dbReference>
<keyword evidence="3 6" id="KW-0812">Transmembrane</keyword>
<evidence type="ECO:0000256" key="6">
    <source>
        <dbReference type="SAM" id="Phobius"/>
    </source>
</evidence>
<evidence type="ECO:0000313" key="10">
    <source>
        <dbReference type="Proteomes" id="UP001606302"/>
    </source>
</evidence>
<feature type="domain" description="MacB-like periplasmic core" evidence="8">
    <location>
        <begin position="20"/>
        <end position="269"/>
    </location>
</feature>
<comment type="caution">
    <text evidence="9">The sequence shown here is derived from an EMBL/GenBank/DDBJ whole genome shotgun (WGS) entry which is preliminary data.</text>
</comment>
<keyword evidence="4 6" id="KW-1133">Transmembrane helix</keyword>
<evidence type="ECO:0000259" key="7">
    <source>
        <dbReference type="Pfam" id="PF02687"/>
    </source>
</evidence>
<feature type="transmembrane region" description="Helical" evidence="6">
    <location>
        <begin position="21"/>
        <end position="44"/>
    </location>
</feature>
<dbReference type="RefSeq" id="WP_394508970.1">
    <property type="nucleotide sequence ID" value="NZ_JBIGHX010000001.1"/>
</dbReference>
<keyword evidence="10" id="KW-1185">Reference proteome</keyword>
<organism evidence="9 10">
    <name type="scientific">Pelomonas lactea</name>
    <dbReference type="NCBI Taxonomy" id="3299030"/>
    <lineage>
        <taxon>Bacteria</taxon>
        <taxon>Pseudomonadati</taxon>
        <taxon>Pseudomonadota</taxon>
        <taxon>Betaproteobacteria</taxon>
        <taxon>Burkholderiales</taxon>
        <taxon>Sphaerotilaceae</taxon>
        <taxon>Roseateles</taxon>
    </lineage>
</organism>
<feature type="transmembrane region" description="Helical" evidence="6">
    <location>
        <begin position="311"/>
        <end position="331"/>
    </location>
</feature>
<keyword evidence="2" id="KW-1003">Cell membrane</keyword>
<evidence type="ECO:0000259" key="8">
    <source>
        <dbReference type="Pfam" id="PF12704"/>
    </source>
</evidence>
<feature type="domain" description="ABC3 transporter permease C-terminal" evidence="7">
    <location>
        <begin position="313"/>
        <end position="424"/>
    </location>
</feature>
<dbReference type="Pfam" id="PF12704">
    <property type="entry name" value="MacB_PCD"/>
    <property type="match status" value="1"/>
</dbReference>
<evidence type="ECO:0000256" key="3">
    <source>
        <dbReference type="ARBA" id="ARBA00022692"/>
    </source>
</evidence>
<name>A0ABW7GDY6_9BURK</name>
<dbReference type="InterPro" id="IPR050250">
    <property type="entry name" value="Macrolide_Exporter_MacB"/>
</dbReference>